<keyword evidence="3" id="KW-0539">Nucleus</keyword>
<proteinExistence type="predicted"/>
<reference evidence="7" key="1">
    <citation type="journal article" date="2019" name="Gigascience">
        <title>De novo genome assembly of the endangered Acer yangbiense, a plant species with extremely small populations endemic to Yunnan Province, China.</title>
        <authorList>
            <person name="Yang J."/>
            <person name="Wariss H.M."/>
            <person name="Tao L."/>
            <person name="Zhang R."/>
            <person name="Yun Q."/>
            <person name="Hollingsworth P."/>
            <person name="Dao Z."/>
            <person name="Luo G."/>
            <person name="Guo H."/>
            <person name="Ma Y."/>
            <person name="Sun W."/>
        </authorList>
    </citation>
    <scope>NUCLEOTIDE SEQUENCE [LARGE SCALE GENOMIC DNA]</scope>
    <source>
        <strain evidence="7">cv. Malutang</strain>
    </source>
</reference>
<keyword evidence="7" id="KW-1185">Reference proteome</keyword>
<dbReference type="GO" id="GO:0005634">
    <property type="term" value="C:nucleus"/>
    <property type="evidence" value="ECO:0007669"/>
    <property type="project" value="UniProtKB-SubCell"/>
</dbReference>
<dbReference type="PANTHER" id="PTHR33402">
    <property type="entry name" value="VQ MOTIF-CONTAINING PROTEIN 11-LIKE"/>
    <property type="match status" value="1"/>
</dbReference>
<dbReference type="Proteomes" id="UP000323000">
    <property type="component" value="Chromosome 6"/>
</dbReference>
<dbReference type="InterPro" id="IPR008889">
    <property type="entry name" value="VQ"/>
</dbReference>
<protein>
    <recommendedName>
        <fullName evidence="5">VQ domain-containing protein</fullName>
    </recommendedName>
</protein>
<evidence type="ECO:0000256" key="4">
    <source>
        <dbReference type="SAM" id="MobiDB-lite"/>
    </source>
</evidence>
<feature type="region of interest" description="Disordered" evidence="4">
    <location>
        <begin position="176"/>
        <end position="202"/>
    </location>
</feature>
<evidence type="ECO:0000259" key="5">
    <source>
        <dbReference type="Pfam" id="PF05678"/>
    </source>
</evidence>
<comment type="subcellular location">
    <subcellularLocation>
        <location evidence="1">Nucleus</location>
    </subcellularLocation>
</comment>
<sequence length="269" mass="29873">MFAWSSNFLASFLAANEVVSVSRRVLERQRLSCMELTSPLKQGFPFIVEIEAMEVANLMDVRLVVADIIVRLCDVSRGLIVFVRVFLIGKLQSPNEIDISMESPASQGAAGCKPITTFVQTDTNTFREIVQRLTGPSESEAATKDGVATKVGGTKRQTAKLHERRQYTRPKLEIVKPPINFKPGSSPSKPGTPNVIPSPVGTPSTIFSKLSLLEEENKEESELNSQEEEKAIKERRFYLHPSPRSRPGYTEPELLTLFPLTSPKTSEKP</sequence>
<organism evidence="6 7">
    <name type="scientific">Acer yangbiense</name>
    <dbReference type="NCBI Taxonomy" id="1000413"/>
    <lineage>
        <taxon>Eukaryota</taxon>
        <taxon>Viridiplantae</taxon>
        <taxon>Streptophyta</taxon>
        <taxon>Embryophyta</taxon>
        <taxon>Tracheophyta</taxon>
        <taxon>Spermatophyta</taxon>
        <taxon>Magnoliopsida</taxon>
        <taxon>eudicotyledons</taxon>
        <taxon>Gunneridae</taxon>
        <taxon>Pentapetalae</taxon>
        <taxon>rosids</taxon>
        <taxon>malvids</taxon>
        <taxon>Sapindales</taxon>
        <taxon>Sapindaceae</taxon>
        <taxon>Hippocastanoideae</taxon>
        <taxon>Acereae</taxon>
        <taxon>Acer</taxon>
    </lineage>
</organism>
<dbReference type="OrthoDB" id="783357at2759"/>
<name>A0A5C7HTT8_9ROSI</name>
<gene>
    <name evidence="6" type="ORF">EZV62_014787</name>
</gene>
<evidence type="ECO:0000256" key="2">
    <source>
        <dbReference type="ARBA" id="ARBA00022553"/>
    </source>
</evidence>
<feature type="compositionally biased region" description="Low complexity" evidence="4">
    <location>
        <begin position="182"/>
        <end position="191"/>
    </location>
</feature>
<comment type="caution">
    <text evidence="6">The sequence shown here is derived from an EMBL/GenBank/DDBJ whole genome shotgun (WGS) entry which is preliminary data.</text>
</comment>
<dbReference type="Pfam" id="PF05678">
    <property type="entry name" value="VQ"/>
    <property type="match status" value="1"/>
</dbReference>
<accession>A0A5C7HTT8</accession>
<evidence type="ECO:0000313" key="6">
    <source>
        <dbReference type="EMBL" id="TXG60214.1"/>
    </source>
</evidence>
<dbReference type="EMBL" id="VAHF01000006">
    <property type="protein sequence ID" value="TXG60214.1"/>
    <property type="molecule type" value="Genomic_DNA"/>
</dbReference>
<evidence type="ECO:0000313" key="7">
    <source>
        <dbReference type="Proteomes" id="UP000323000"/>
    </source>
</evidence>
<evidence type="ECO:0000256" key="3">
    <source>
        <dbReference type="ARBA" id="ARBA00023242"/>
    </source>
</evidence>
<dbReference type="InterPro" id="IPR039611">
    <property type="entry name" value="VQ_4/11/13/19/31/33"/>
</dbReference>
<feature type="domain" description="VQ" evidence="5">
    <location>
        <begin position="116"/>
        <end position="138"/>
    </location>
</feature>
<feature type="region of interest" description="Disordered" evidence="4">
    <location>
        <begin position="234"/>
        <end position="269"/>
    </location>
</feature>
<keyword evidence="2" id="KW-0597">Phosphoprotein</keyword>
<dbReference type="PANTHER" id="PTHR33402:SF22">
    <property type="entry name" value="VQ MOTIF-CONTAINING PROTEIN 31"/>
    <property type="match status" value="1"/>
</dbReference>
<evidence type="ECO:0000256" key="1">
    <source>
        <dbReference type="ARBA" id="ARBA00004123"/>
    </source>
</evidence>
<feature type="compositionally biased region" description="Low complexity" evidence="4">
    <location>
        <begin position="250"/>
        <end position="261"/>
    </location>
</feature>
<dbReference type="AlphaFoldDB" id="A0A5C7HTT8"/>